<dbReference type="SUPFAM" id="SSF56112">
    <property type="entry name" value="Protein kinase-like (PK-like)"/>
    <property type="match status" value="1"/>
</dbReference>
<dbReference type="GO" id="GO:0009272">
    <property type="term" value="P:fungal-type cell wall biogenesis"/>
    <property type="evidence" value="ECO:0007669"/>
    <property type="project" value="UniProtKB-ARBA"/>
</dbReference>
<dbReference type="InterPro" id="IPR008271">
    <property type="entry name" value="Ser/Thr_kinase_AS"/>
</dbReference>
<keyword evidence="5 6" id="KW-0067">ATP-binding</keyword>
<dbReference type="InterPro" id="IPR050117">
    <property type="entry name" value="MAPK"/>
</dbReference>
<evidence type="ECO:0000256" key="4">
    <source>
        <dbReference type="ARBA" id="ARBA00022777"/>
    </source>
</evidence>
<dbReference type="PROSITE" id="PS00108">
    <property type="entry name" value="PROTEIN_KINASE_ST"/>
    <property type="match status" value="1"/>
</dbReference>
<dbReference type="InterPro" id="IPR000719">
    <property type="entry name" value="Prot_kinase_dom"/>
</dbReference>
<organism evidence="9">
    <name type="scientific">Cyberlindnera fabianii</name>
    <name type="common">Yeast</name>
    <name type="synonym">Hansenula fabianii</name>
    <dbReference type="NCBI Taxonomy" id="36022"/>
    <lineage>
        <taxon>Eukaryota</taxon>
        <taxon>Fungi</taxon>
        <taxon>Dikarya</taxon>
        <taxon>Ascomycota</taxon>
        <taxon>Saccharomycotina</taxon>
        <taxon>Saccharomycetes</taxon>
        <taxon>Phaffomycetales</taxon>
        <taxon>Phaffomycetaceae</taxon>
        <taxon>Cyberlindnera</taxon>
    </lineage>
</organism>
<evidence type="ECO:0000256" key="5">
    <source>
        <dbReference type="ARBA" id="ARBA00022840"/>
    </source>
</evidence>
<dbReference type="PANTHER" id="PTHR24055">
    <property type="entry name" value="MITOGEN-ACTIVATED PROTEIN KINASE"/>
    <property type="match status" value="1"/>
</dbReference>
<evidence type="ECO:0000259" key="8">
    <source>
        <dbReference type="PROSITE" id="PS50011"/>
    </source>
</evidence>
<keyword evidence="4" id="KW-0418">Kinase</keyword>
<dbReference type="GO" id="GO:0005524">
    <property type="term" value="F:ATP binding"/>
    <property type="evidence" value="ECO:0007669"/>
    <property type="project" value="UniProtKB-UniRule"/>
</dbReference>
<sequence length="407" mass="46794">MARVLGDNQNIVNVSSSFNEHAPKLEFYRHYQAKHNDYVTYEDAGLYIQSRYRFNGQLGKGSYGVVCALTDHSVKGKPIPLAVKKITDIFKMDILLKRTLRELKLMRFFRGHRNIINLLDLDMITIKPYEGLYCFQELANYDLSKVINAHVQLSEFHIQSFTYQILCGLKYIHSADVIHRDLKPGNILVTGQGCLKIGDFGLARGINPKFMSSNHHSITNYVATRWYRAPELLMSQRNYTKAIDMWAVGCILGELHGRQPLFPGKHHNSQIYEILKIMGTPSRDIAMKYGNEHALTILLHGRKFRAMRWHDVYPGASDAALDLLSSLLCWDADVRFTVDQAIRHNFLSSVKDESEEMSSSDTFDFTFENHAVTVKDFVLLLHEEVQSFRREVRGTNVYNISKKIRSP</sequence>
<gene>
    <name evidence="9" type="ORF">CYFA0S_10e00848g</name>
</gene>
<keyword evidence="2" id="KW-0808">Transferase</keyword>
<keyword evidence="3 6" id="KW-0547">Nucleotide-binding</keyword>
<proteinExistence type="inferred from homology"/>
<dbReference type="EMBL" id="LK052895">
    <property type="protein sequence ID" value="CDR42663.1"/>
    <property type="molecule type" value="Genomic_DNA"/>
</dbReference>
<dbReference type="AlphaFoldDB" id="A0A061AYC7"/>
<dbReference type="GO" id="GO:0004674">
    <property type="term" value="F:protein serine/threonine kinase activity"/>
    <property type="evidence" value="ECO:0007669"/>
    <property type="project" value="UniProtKB-KW"/>
</dbReference>
<feature type="binding site" evidence="6">
    <location>
        <position position="85"/>
    </location>
    <ligand>
        <name>ATP</name>
        <dbReference type="ChEBI" id="CHEBI:30616"/>
    </ligand>
</feature>
<evidence type="ECO:0000256" key="1">
    <source>
        <dbReference type="ARBA" id="ARBA00022527"/>
    </source>
</evidence>
<evidence type="ECO:0000256" key="7">
    <source>
        <dbReference type="RuleBase" id="RU000304"/>
    </source>
</evidence>
<name>A0A061AYC7_CYBFA</name>
<evidence type="ECO:0000313" key="9">
    <source>
        <dbReference type="EMBL" id="CDR42663.1"/>
    </source>
</evidence>
<dbReference type="PROSITE" id="PS50011">
    <property type="entry name" value="PROTEIN_KINASE_DOM"/>
    <property type="match status" value="1"/>
</dbReference>
<dbReference type="PhylomeDB" id="A0A061AYC7"/>
<evidence type="ECO:0000256" key="6">
    <source>
        <dbReference type="PROSITE-ProRule" id="PRU10141"/>
    </source>
</evidence>
<dbReference type="InterPro" id="IPR017441">
    <property type="entry name" value="Protein_kinase_ATP_BS"/>
</dbReference>
<evidence type="ECO:0000256" key="2">
    <source>
        <dbReference type="ARBA" id="ARBA00022679"/>
    </source>
</evidence>
<dbReference type="Pfam" id="PF00069">
    <property type="entry name" value="Pkinase"/>
    <property type="match status" value="1"/>
</dbReference>
<dbReference type="PROSITE" id="PS00107">
    <property type="entry name" value="PROTEIN_KINASE_ATP"/>
    <property type="match status" value="1"/>
</dbReference>
<protein>
    <submittedName>
        <fullName evidence="9">CYFA0S10e00848g1_1</fullName>
    </submittedName>
</protein>
<accession>A0A061AYC7</accession>
<evidence type="ECO:0000256" key="3">
    <source>
        <dbReference type="ARBA" id="ARBA00022741"/>
    </source>
</evidence>
<dbReference type="OrthoDB" id="192887at2759"/>
<comment type="similarity">
    <text evidence="7">Belongs to the protein kinase superfamily.</text>
</comment>
<dbReference type="Gene3D" id="1.10.510.10">
    <property type="entry name" value="Transferase(Phosphotransferase) domain 1"/>
    <property type="match status" value="1"/>
</dbReference>
<dbReference type="VEuPathDB" id="FungiDB:BON22_3226"/>
<feature type="domain" description="Protein kinase" evidence="8">
    <location>
        <begin position="52"/>
        <end position="347"/>
    </location>
</feature>
<dbReference type="Gene3D" id="3.30.200.20">
    <property type="entry name" value="Phosphorylase Kinase, domain 1"/>
    <property type="match status" value="1"/>
</dbReference>
<dbReference type="InterPro" id="IPR011009">
    <property type="entry name" value="Kinase-like_dom_sf"/>
</dbReference>
<reference evidence="9" key="1">
    <citation type="journal article" date="2014" name="Genome Announc.">
        <title>Genome sequence of the yeast Cyberlindnera fabianii (Hansenula fabianii).</title>
        <authorList>
            <person name="Freel K.C."/>
            <person name="Sarilar V."/>
            <person name="Neuveglise C."/>
            <person name="Devillers H."/>
            <person name="Friedrich A."/>
            <person name="Schacherer J."/>
        </authorList>
    </citation>
    <scope>NUCLEOTIDE SEQUENCE</scope>
    <source>
        <strain evidence="9">YJS4271</strain>
    </source>
</reference>
<keyword evidence="1 7" id="KW-0723">Serine/threonine-protein kinase</keyword>
<dbReference type="SMART" id="SM00220">
    <property type="entry name" value="S_TKc"/>
    <property type="match status" value="1"/>
</dbReference>
<dbReference type="FunFam" id="1.10.510.10:FF:000040">
    <property type="entry name" value="Mitogen-activated protein kinase"/>
    <property type="match status" value="1"/>
</dbReference>